<proteinExistence type="inferred from homology"/>
<protein>
    <recommendedName>
        <fullName evidence="4">F-box domain-containing protein</fullName>
    </recommendedName>
</protein>
<dbReference type="GO" id="GO:0016567">
    <property type="term" value="P:protein ubiquitination"/>
    <property type="evidence" value="ECO:0007669"/>
    <property type="project" value="UniProtKB-UniPathway"/>
</dbReference>
<dbReference type="PANTHER" id="PTHR10706:SF130">
    <property type="entry name" value="F-BOX ONLY PROTEIN 31"/>
    <property type="match status" value="1"/>
</dbReference>
<keyword evidence="3" id="KW-0833">Ubl conjugation pathway</keyword>
<dbReference type="InterPro" id="IPR001810">
    <property type="entry name" value="F-box_dom"/>
</dbReference>
<sequence length="398" mass="45765">MKFLDLPTELVHYIVKFLPAESLSRLSQTCKQLNEVADSDSLWQGLSYREYKIGSNKGWNISYKVMYTKILRPWHKFLGLKRIELVPYGGLVNVCWAEGEIQVIRYHSKPGDMAFSKLSRVPLFSLRWNETVPCIEVVCVQCSYERPAVLSQMCMFSLVQCDVRNCYKDHKMKERWWYGVDDSRFRGRCDDHHAIFKWLNIDKRFDYPLAPLLMPSEADQARSPVQLGLYTGDYGSHGVEIINLMFNKKKPQILEGLKIVGDFNVPAGNISMTVYLYKPIVLSARDQTSVPGLMLADEQRTAESFTELLNVSSTNADVLRQPFVMPEGILDGDRDVPSYCLARYIGLGRIAGPFYSNPNHCTCHFIKFSDVKFGVMWVELSSFSMFYKVQEDFPRSLV</sequence>
<name>A0A0B7B1T7_9EUPU</name>
<feature type="domain" description="F-box" evidence="4">
    <location>
        <begin position="1"/>
        <end position="46"/>
    </location>
</feature>
<dbReference type="UniPathway" id="UPA00143"/>
<dbReference type="EMBL" id="HACG01039967">
    <property type="protein sequence ID" value="CEK86832.1"/>
    <property type="molecule type" value="Transcribed_RNA"/>
</dbReference>
<evidence type="ECO:0000256" key="1">
    <source>
        <dbReference type="ARBA" id="ARBA00004906"/>
    </source>
</evidence>
<evidence type="ECO:0000259" key="4">
    <source>
        <dbReference type="PROSITE" id="PS50181"/>
    </source>
</evidence>
<comment type="pathway">
    <text evidence="1">Protein modification; protein ubiquitination.</text>
</comment>
<dbReference type="InterPro" id="IPR036047">
    <property type="entry name" value="F-box-like_dom_sf"/>
</dbReference>
<evidence type="ECO:0000256" key="2">
    <source>
        <dbReference type="ARBA" id="ARBA00010611"/>
    </source>
</evidence>
<dbReference type="Gene3D" id="1.20.1280.50">
    <property type="match status" value="1"/>
</dbReference>
<gene>
    <name evidence="5" type="primary">ORF155882</name>
</gene>
<accession>A0A0B7B1T7</accession>
<dbReference type="SMART" id="SM00256">
    <property type="entry name" value="FBOX"/>
    <property type="match status" value="1"/>
</dbReference>
<dbReference type="AlphaFoldDB" id="A0A0B7B1T7"/>
<organism evidence="5">
    <name type="scientific">Arion vulgaris</name>
    <dbReference type="NCBI Taxonomy" id="1028688"/>
    <lineage>
        <taxon>Eukaryota</taxon>
        <taxon>Metazoa</taxon>
        <taxon>Spiralia</taxon>
        <taxon>Lophotrochozoa</taxon>
        <taxon>Mollusca</taxon>
        <taxon>Gastropoda</taxon>
        <taxon>Heterobranchia</taxon>
        <taxon>Euthyneura</taxon>
        <taxon>Panpulmonata</taxon>
        <taxon>Eupulmonata</taxon>
        <taxon>Stylommatophora</taxon>
        <taxon>Helicina</taxon>
        <taxon>Arionoidea</taxon>
        <taxon>Arionidae</taxon>
        <taxon>Arion</taxon>
    </lineage>
</organism>
<dbReference type="PANTHER" id="PTHR10706">
    <property type="entry name" value="F-BOX FAMILY PROTEIN"/>
    <property type="match status" value="1"/>
</dbReference>
<dbReference type="PROSITE" id="PS50181">
    <property type="entry name" value="FBOX"/>
    <property type="match status" value="1"/>
</dbReference>
<evidence type="ECO:0000313" key="5">
    <source>
        <dbReference type="EMBL" id="CEK86832.1"/>
    </source>
</evidence>
<dbReference type="Pfam" id="PF12937">
    <property type="entry name" value="F-box-like"/>
    <property type="match status" value="1"/>
</dbReference>
<dbReference type="Pfam" id="PF12014">
    <property type="entry name" value="Cyclin_D1_bind"/>
    <property type="match status" value="1"/>
</dbReference>
<reference evidence="5" key="1">
    <citation type="submission" date="2014-12" db="EMBL/GenBank/DDBJ databases">
        <title>Insight into the proteome of Arion vulgaris.</title>
        <authorList>
            <person name="Aradska J."/>
            <person name="Bulat T."/>
            <person name="Smidak R."/>
            <person name="Sarate P."/>
            <person name="Gangsoo J."/>
            <person name="Sialana F."/>
            <person name="Bilban M."/>
            <person name="Lubec G."/>
        </authorList>
    </citation>
    <scope>NUCLEOTIDE SEQUENCE</scope>
    <source>
        <tissue evidence="5">Skin</tissue>
    </source>
</reference>
<comment type="similarity">
    <text evidence="2">Belongs to the FBXO31 family.</text>
</comment>
<dbReference type="SUPFAM" id="SSF81383">
    <property type="entry name" value="F-box domain"/>
    <property type="match status" value="1"/>
</dbReference>
<dbReference type="InterPro" id="IPR045048">
    <property type="entry name" value="FBXO31/39"/>
</dbReference>
<evidence type="ECO:0000256" key="3">
    <source>
        <dbReference type="ARBA" id="ARBA00022786"/>
    </source>
</evidence>